<organism evidence="3 4">
    <name type="scientific">Nocardia otitidiscaviarum</name>
    <dbReference type="NCBI Taxonomy" id="1823"/>
    <lineage>
        <taxon>Bacteria</taxon>
        <taxon>Bacillati</taxon>
        <taxon>Actinomycetota</taxon>
        <taxon>Actinomycetes</taxon>
        <taxon>Mycobacteriales</taxon>
        <taxon>Nocardiaceae</taxon>
        <taxon>Nocardia</taxon>
    </lineage>
</organism>
<feature type="compositionally biased region" description="Basic and acidic residues" evidence="1">
    <location>
        <begin position="129"/>
        <end position="140"/>
    </location>
</feature>
<dbReference type="Gene3D" id="1.10.606.10">
    <property type="entry name" value="Vanadium-containing Chloroperoxidase, domain 2"/>
    <property type="match status" value="1"/>
</dbReference>
<dbReference type="Gene3D" id="1.20.144.10">
    <property type="entry name" value="Phosphatidic acid phosphatase type 2/haloperoxidase"/>
    <property type="match status" value="1"/>
</dbReference>
<sequence length="472" mass="50502">MDQILYWNAVALESDRIAHTEPKQAERGVRGPIGSSRAFAIVHLAMHDAYFSIVGAPHGTWLTAPPVAANGSSVAAAVALAAHTTLTALYPAQTPRLDRALREAELPGPGVGRGTAHGQAVARAVLRARKGDPGTDDKNYVPDTAPPNHRPDPVNPAQGYYAPAYGARSRCFAVTTRYTLDPPPKGNDPRYLEALREVRGKGIAPEAAATLPPGIAPRTAAETLVGLFWAYDGAKGLGTPPRFFNQIVRDLAAARNNTPDQNARLFALVNTALADAGILAWDDKYRHNLWRPILGIREFDPSMGPDGTAGDALAADCDPCWRPYGAPRSNVVAFNFSPPFPAYPSGHATFGAAAFQMARRFYGVDADGPDTLTDGMGFVSGELDGHTTDNDGVVRPRHIRRFPGGLWQMMEENGRSRVYLGVHWSFDAFVTGPDGGMDLSQNIGGVRLGRDIADDLWAGGLKQCQAAGPRTP</sequence>
<dbReference type="RefSeq" id="WP_051037738.1">
    <property type="nucleotide sequence ID" value="NZ_UGRY01000002.1"/>
</dbReference>
<dbReference type="CDD" id="cd03398">
    <property type="entry name" value="PAP2_haloperoxidase"/>
    <property type="match status" value="1"/>
</dbReference>
<evidence type="ECO:0000259" key="2">
    <source>
        <dbReference type="Pfam" id="PF17897"/>
    </source>
</evidence>
<dbReference type="PANTHER" id="PTHR34599:SF1">
    <property type="entry name" value="PHOSPHATIDIC ACID PHOSPHATASE TYPE 2_HALOPEROXIDASE DOMAIN-CONTAINING PROTEIN"/>
    <property type="match status" value="1"/>
</dbReference>
<name>A0A378Y8S9_9NOCA</name>
<dbReference type="InterPro" id="IPR052559">
    <property type="entry name" value="V-haloperoxidase"/>
</dbReference>
<dbReference type="STRING" id="1406858.GCA_000710895_03196"/>
<reference evidence="3 4" key="1">
    <citation type="submission" date="2018-06" db="EMBL/GenBank/DDBJ databases">
        <authorList>
            <consortium name="Pathogen Informatics"/>
            <person name="Doyle S."/>
        </authorList>
    </citation>
    <scope>NUCLEOTIDE SEQUENCE [LARGE SCALE GENOMIC DNA]</scope>
    <source>
        <strain evidence="3 4">NCTC1934</strain>
    </source>
</reference>
<dbReference type="InterPro" id="IPR041067">
    <property type="entry name" value="VCPO_N"/>
</dbReference>
<evidence type="ECO:0000313" key="3">
    <source>
        <dbReference type="EMBL" id="SUA73504.1"/>
    </source>
</evidence>
<keyword evidence="4" id="KW-1185">Reference proteome</keyword>
<evidence type="ECO:0000256" key="1">
    <source>
        <dbReference type="SAM" id="MobiDB-lite"/>
    </source>
</evidence>
<dbReference type="InterPro" id="IPR036938">
    <property type="entry name" value="PAP2/HPO_sf"/>
</dbReference>
<dbReference type="AlphaFoldDB" id="A0A378Y8S9"/>
<dbReference type="Proteomes" id="UP000255467">
    <property type="component" value="Unassembled WGS sequence"/>
</dbReference>
<dbReference type="EMBL" id="UGRY01000002">
    <property type="protein sequence ID" value="SUA73504.1"/>
    <property type="molecule type" value="Genomic_DNA"/>
</dbReference>
<dbReference type="PANTHER" id="PTHR34599">
    <property type="entry name" value="PEROXIDASE-RELATED"/>
    <property type="match status" value="1"/>
</dbReference>
<feature type="domain" description="Vanadium chloroperoxidase N-terminal" evidence="2">
    <location>
        <begin position="3"/>
        <end position="97"/>
    </location>
</feature>
<gene>
    <name evidence="3" type="ORF">NCTC1934_00946</name>
</gene>
<dbReference type="GO" id="GO:0004601">
    <property type="term" value="F:peroxidase activity"/>
    <property type="evidence" value="ECO:0007669"/>
    <property type="project" value="InterPro"/>
</dbReference>
<feature type="region of interest" description="Disordered" evidence="1">
    <location>
        <begin position="128"/>
        <end position="157"/>
    </location>
</feature>
<protein>
    <submittedName>
        <fullName evidence="3">PAP2 superfamily</fullName>
    </submittedName>
</protein>
<evidence type="ECO:0000313" key="4">
    <source>
        <dbReference type="Proteomes" id="UP000255467"/>
    </source>
</evidence>
<dbReference type="InterPro" id="IPR016119">
    <property type="entry name" value="Br/Cl_peroxidase_C"/>
</dbReference>
<dbReference type="SUPFAM" id="SSF48317">
    <property type="entry name" value="Acid phosphatase/Vanadium-dependent haloperoxidase"/>
    <property type="match status" value="1"/>
</dbReference>
<dbReference type="Pfam" id="PF17897">
    <property type="entry name" value="VCPO_N"/>
    <property type="match status" value="1"/>
</dbReference>
<accession>A0A378Y8S9</accession>
<proteinExistence type="predicted"/>
<dbReference type="OrthoDB" id="103227at2"/>